<evidence type="ECO:0000313" key="1">
    <source>
        <dbReference type="EMBL" id="HGM58124.1"/>
    </source>
</evidence>
<protein>
    <submittedName>
        <fullName evidence="1">Chromatin protein Cren7</fullName>
    </submittedName>
</protein>
<sequence length="99" mass="11217">MSKQNIKCPKCGSTEVDVVKTWQLTSPIPDKYGRITVTVMGSIVCKTCNHSWRSVLSKIKIGDRGIAINDKEIAEEEGKRRVKEIVIDIDDILRENEEE</sequence>
<name>A0A7C4HCV1_STAMA</name>
<proteinExistence type="predicted"/>
<organism evidence="1">
    <name type="scientific">Staphylothermus marinus</name>
    <dbReference type="NCBI Taxonomy" id="2280"/>
    <lineage>
        <taxon>Archaea</taxon>
        <taxon>Thermoproteota</taxon>
        <taxon>Thermoprotei</taxon>
        <taxon>Desulfurococcales</taxon>
        <taxon>Desulfurococcaceae</taxon>
        <taxon>Staphylothermus</taxon>
    </lineage>
</organism>
<accession>A0A7C4HCV1</accession>
<comment type="caution">
    <text evidence="1">The sequence shown here is derived from an EMBL/GenBank/DDBJ whole genome shotgun (WGS) entry which is preliminary data.</text>
</comment>
<gene>
    <name evidence="1" type="ORF">ENU14_00825</name>
</gene>
<reference evidence="1" key="1">
    <citation type="journal article" date="2020" name="mSystems">
        <title>Genome- and Community-Level Interaction Insights into Carbon Utilization and Element Cycling Functions of Hydrothermarchaeota in Hydrothermal Sediment.</title>
        <authorList>
            <person name="Zhou Z."/>
            <person name="Liu Y."/>
            <person name="Xu W."/>
            <person name="Pan J."/>
            <person name="Luo Z.H."/>
            <person name="Li M."/>
        </authorList>
    </citation>
    <scope>NUCLEOTIDE SEQUENCE [LARGE SCALE GENOMIC DNA]</scope>
    <source>
        <strain evidence="1">SpSt-642</strain>
    </source>
</reference>
<dbReference type="AlphaFoldDB" id="A0A7C4HCV1"/>
<dbReference type="EMBL" id="DTBJ01000011">
    <property type="protein sequence ID" value="HGM58124.1"/>
    <property type="molecule type" value="Genomic_DNA"/>
</dbReference>